<name>D3T422_THEIA</name>
<keyword evidence="2" id="KW-0413">Isomerase</keyword>
<dbReference type="SUPFAM" id="SSF51658">
    <property type="entry name" value="Xylose isomerase-like"/>
    <property type="match status" value="1"/>
</dbReference>
<dbReference type="InterPro" id="IPR050312">
    <property type="entry name" value="IolE/XylAMocC-like"/>
</dbReference>
<dbReference type="Pfam" id="PF01261">
    <property type="entry name" value="AP_endonuc_2"/>
    <property type="match status" value="1"/>
</dbReference>
<gene>
    <name evidence="2" type="ordered locus">Thit_1729</name>
</gene>
<reference evidence="2" key="1">
    <citation type="submission" date="2010-02" db="EMBL/GenBank/DDBJ databases">
        <title>Complete sequence of Thermoanaerobacter italicus Ab9.</title>
        <authorList>
            <consortium name="US DOE Joint Genome Institute"/>
            <person name="Lucas S."/>
            <person name="Copeland A."/>
            <person name="Lapidus A."/>
            <person name="Cheng J.-F."/>
            <person name="Bruce D."/>
            <person name="Goodwin L."/>
            <person name="Pitluck S."/>
            <person name="Chertkov O."/>
            <person name="Detter J.C."/>
            <person name="Han C."/>
            <person name="Tapia R."/>
            <person name="Land M."/>
            <person name="Hauser L."/>
            <person name="Kyrpides N."/>
            <person name="Mikhailova N."/>
            <person name="Hemme C.L."/>
            <person name="Woyke T."/>
        </authorList>
    </citation>
    <scope>NUCLEOTIDE SEQUENCE [LARGE SCALE GENOMIC DNA]</scope>
    <source>
        <strain evidence="2">Ab9</strain>
    </source>
</reference>
<dbReference type="eggNOG" id="COG1082">
    <property type="taxonomic scope" value="Bacteria"/>
</dbReference>
<accession>D3T422</accession>
<dbReference type="Gene3D" id="3.20.20.150">
    <property type="entry name" value="Divalent-metal-dependent TIM barrel enzymes"/>
    <property type="match status" value="1"/>
</dbReference>
<dbReference type="HOGENOM" id="CLU_080433_1_0_9"/>
<dbReference type="PANTHER" id="PTHR12110">
    <property type="entry name" value="HYDROXYPYRUVATE ISOMERASE"/>
    <property type="match status" value="1"/>
</dbReference>
<dbReference type="EMBL" id="CP001936">
    <property type="protein sequence ID" value="ADD02974.1"/>
    <property type="molecule type" value="Genomic_DNA"/>
</dbReference>
<dbReference type="KEGG" id="tit:Thit_1729"/>
<dbReference type="InterPro" id="IPR036237">
    <property type="entry name" value="Xyl_isomerase-like_sf"/>
</dbReference>
<evidence type="ECO:0000259" key="1">
    <source>
        <dbReference type="Pfam" id="PF01261"/>
    </source>
</evidence>
<dbReference type="RefSeq" id="WP_012995694.1">
    <property type="nucleotide sequence ID" value="NC_013921.1"/>
</dbReference>
<proteinExistence type="predicted"/>
<organism evidence="2 3">
    <name type="scientific">Thermoanaerobacter italicus (strain DSM 9252 / Ab9)</name>
    <dbReference type="NCBI Taxonomy" id="580331"/>
    <lineage>
        <taxon>Bacteria</taxon>
        <taxon>Bacillati</taxon>
        <taxon>Bacillota</taxon>
        <taxon>Clostridia</taxon>
        <taxon>Thermoanaerobacterales</taxon>
        <taxon>Thermoanaerobacteraceae</taxon>
        <taxon>Thermoanaerobacter</taxon>
    </lineage>
</organism>
<dbReference type="AlphaFoldDB" id="D3T422"/>
<dbReference type="Proteomes" id="UP000001552">
    <property type="component" value="Chromosome"/>
</dbReference>
<dbReference type="GO" id="GO:0016853">
    <property type="term" value="F:isomerase activity"/>
    <property type="evidence" value="ECO:0007669"/>
    <property type="project" value="UniProtKB-KW"/>
</dbReference>
<protein>
    <submittedName>
        <fullName evidence="2">Xylose isomerase domain protein TIM barrel</fullName>
    </submittedName>
</protein>
<evidence type="ECO:0000313" key="2">
    <source>
        <dbReference type="EMBL" id="ADD02974.1"/>
    </source>
</evidence>
<keyword evidence="3" id="KW-1185">Reference proteome</keyword>
<evidence type="ECO:0000313" key="3">
    <source>
        <dbReference type="Proteomes" id="UP000001552"/>
    </source>
</evidence>
<sequence length="287" mass="32617">MVLKVGLMNMRIGIRAHDLGNLGVEKLAQKAAQLGLTAVQLALTKSFPELNLQVGSLTPGLARYIGNFFQQYNVQIAVLGCYVNIIHPDLNKRRELLEFFKEHVRYARDFGSSIVGTETGNVHTKMGYTIDNFKEEAFIEVVKSVRELVEEGEKFGVIVGIEPGVNHPVYSSKMMKRLLDEIPSNNLQVIFDPANLLTAENYIHQNEIFQEAIELFGDRIVVVHAKDFVIENGKLVFVPVGKGFLNYHVLFQLLKYKKPYINILIESTKEPFIKESIEYLKNIYEKV</sequence>
<feature type="domain" description="Xylose isomerase-like TIM barrel" evidence="1">
    <location>
        <begin position="29"/>
        <end position="282"/>
    </location>
</feature>
<dbReference type="InterPro" id="IPR013022">
    <property type="entry name" value="Xyl_isomerase-like_TIM-brl"/>
</dbReference>